<evidence type="ECO:0000313" key="8">
    <source>
        <dbReference type="Proteomes" id="UP000199706"/>
    </source>
</evidence>
<evidence type="ECO:0000313" key="7">
    <source>
        <dbReference type="EMBL" id="SDI59173.1"/>
    </source>
</evidence>
<evidence type="ECO:0000256" key="4">
    <source>
        <dbReference type="ARBA" id="ARBA00023136"/>
    </source>
</evidence>
<protein>
    <submittedName>
        <fullName evidence="7">Outer membrane scaffolding protein for murein synthesis, MipA/OmpV family</fullName>
    </submittedName>
</protein>
<dbReference type="PANTHER" id="PTHR38776:SF1">
    <property type="entry name" value="MLTA-INTERACTING PROTEIN-RELATED"/>
    <property type="match status" value="1"/>
</dbReference>
<proteinExistence type="inferred from homology"/>
<evidence type="ECO:0000256" key="6">
    <source>
        <dbReference type="SAM" id="SignalP"/>
    </source>
</evidence>
<keyword evidence="3 6" id="KW-0732">Signal</keyword>
<gene>
    <name evidence="7" type="ORF">SAMN05216466_12734</name>
</gene>
<dbReference type="PANTHER" id="PTHR38776">
    <property type="entry name" value="MLTA-INTERACTING PROTEIN-RELATED"/>
    <property type="match status" value="1"/>
</dbReference>
<keyword evidence="5" id="KW-0998">Cell outer membrane</keyword>
<reference evidence="7 8" key="1">
    <citation type="submission" date="2016-10" db="EMBL/GenBank/DDBJ databases">
        <authorList>
            <person name="de Groot N.N."/>
        </authorList>
    </citation>
    <scope>NUCLEOTIDE SEQUENCE [LARGE SCALE GENOMIC DNA]</scope>
    <source>
        <strain evidence="7 8">LMG 2247</strain>
    </source>
</reference>
<feature type="signal peptide" evidence="6">
    <location>
        <begin position="1"/>
        <end position="23"/>
    </location>
</feature>
<evidence type="ECO:0000256" key="1">
    <source>
        <dbReference type="ARBA" id="ARBA00004442"/>
    </source>
</evidence>
<dbReference type="GO" id="GO:0009279">
    <property type="term" value="C:cell outer membrane"/>
    <property type="evidence" value="ECO:0007669"/>
    <property type="project" value="UniProtKB-SubCell"/>
</dbReference>
<dbReference type="Proteomes" id="UP000199706">
    <property type="component" value="Unassembled WGS sequence"/>
</dbReference>
<evidence type="ECO:0000256" key="5">
    <source>
        <dbReference type="ARBA" id="ARBA00023237"/>
    </source>
</evidence>
<feature type="chain" id="PRO_5011787239" evidence="6">
    <location>
        <begin position="24"/>
        <end position="257"/>
    </location>
</feature>
<evidence type="ECO:0000256" key="3">
    <source>
        <dbReference type="ARBA" id="ARBA00022729"/>
    </source>
</evidence>
<dbReference type="AlphaFoldDB" id="A0A1G8LU71"/>
<comment type="subcellular location">
    <subcellularLocation>
        <location evidence="1">Cell outer membrane</location>
    </subcellularLocation>
</comment>
<name>A0A1G8LU71_9BURK</name>
<keyword evidence="4" id="KW-0472">Membrane</keyword>
<sequence>MRKCLSQLSIAVLGLTCASFARAENFYMFSLAGGVLPRYEGSRDYHPFVSPVIGAEFSNGLFISPESGAGYKKTFSNGLFVSSALSYDFGRTDSNRADLPGSNYLKGMGRIPGSLIVSVQVGAHLFGNSTVSLTLEPAVTHTSHGLTGHFDVTLPVLQTITNDISITGSLHAGTGRYTQTFFGVTEAQSASSGFAPYSPKGGFDSAKVSIAWTYTFSPRWSVRTEGGLTRLLGESANSPIVQSKNNYYGMTALTYRY</sequence>
<accession>A0A1G8LU71</accession>
<comment type="similarity">
    <text evidence="2">Belongs to the MipA/OmpV family.</text>
</comment>
<evidence type="ECO:0000256" key="2">
    <source>
        <dbReference type="ARBA" id="ARBA00005722"/>
    </source>
</evidence>
<dbReference type="EMBL" id="FNCJ01000027">
    <property type="protein sequence ID" value="SDI59173.1"/>
    <property type="molecule type" value="Genomic_DNA"/>
</dbReference>
<dbReference type="Pfam" id="PF06629">
    <property type="entry name" value="MipA"/>
    <property type="match status" value="1"/>
</dbReference>
<organism evidence="7 8">
    <name type="scientific">Paraburkholderia phenazinium</name>
    <dbReference type="NCBI Taxonomy" id="60549"/>
    <lineage>
        <taxon>Bacteria</taxon>
        <taxon>Pseudomonadati</taxon>
        <taxon>Pseudomonadota</taxon>
        <taxon>Betaproteobacteria</taxon>
        <taxon>Burkholderiales</taxon>
        <taxon>Burkholderiaceae</taxon>
        <taxon>Paraburkholderia</taxon>
    </lineage>
</organism>
<dbReference type="InterPro" id="IPR010583">
    <property type="entry name" value="MipA"/>
</dbReference>